<dbReference type="SUPFAM" id="SSF55729">
    <property type="entry name" value="Acyl-CoA N-acyltransferases (Nat)"/>
    <property type="match status" value="1"/>
</dbReference>
<evidence type="ECO:0000313" key="5">
    <source>
        <dbReference type="EMBL" id="GEO17070.1"/>
    </source>
</evidence>
<dbReference type="Gene3D" id="1.10.10.10">
    <property type="entry name" value="Winged helix-like DNA-binding domain superfamily/Winged helix DNA-binding domain"/>
    <property type="match status" value="1"/>
</dbReference>
<feature type="domain" description="HTH marR-type" evidence="3">
    <location>
        <begin position="1"/>
        <end position="136"/>
    </location>
</feature>
<dbReference type="CDD" id="cd04301">
    <property type="entry name" value="NAT_SF"/>
    <property type="match status" value="1"/>
</dbReference>
<protein>
    <submittedName>
        <fullName evidence="5">Putative transcriptional regulator, MarR family protein</fullName>
    </submittedName>
</protein>
<evidence type="ECO:0000256" key="1">
    <source>
        <dbReference type="ARBA" id="ARBA00022679"/>
    </source>
</evidence>
<dbReference type="InterPro" id="IPR036390">
    <property type="entry name" value="WH_DNA-bd_sf"/>
</dbReference>
<keyword evidence="2" id="KW-0012">Acyltransferase</keyword>
<dbReference type="PANTHER" id="PTHR43877">
    <property type="entry name" value="AMINOALKYLPHOSPHONATE N-ACETYLTRANSFERASE-RELATED-RELATED"/>
    <property type="match status" value="1"/>
</dbReference>
<proteinExistence type="predicted"/>
<dbReference type="GO" id="GO:0003700">
    <property type="term" value="F:DNA-binding transcription factor activity"/>
    <property type="evidence" value="ECO:0007669"/>
    <property type="project" value="InterPro"/>
</dbReference>
<dbReference type="PANTHER" id="PTHR43877:SF2">
    <property type="entry name" value="AMINOALKYLPHOSPHONATE N-ACETYLTRANSFERASE-RELATED"/>
    <property type="match status" value="1"/>
</dbReference>
<reference evidence="5 6" key="1">
    <citation type="submission" date="2019-07" db="EMBL/GenBank/DDBJ databases">
        <title>Whole genome shotgun sequence of Microvirga aerophila NBRC 106136.</title>
        <authorList>
            <person name="Hosoyama A."/>
            <person name="Uohara A."/>
            <person name="Ohji S."/>
            <person name="Ichikawa N."/>
        </authorList>
    </citation>
    <scope>NUCLEOTIDE SEQUENCE [LARGE SCALE GENOMIC DNA]</scope>
    <source>
        <strain evidence="5 6">NBRC 106136</strain>
    </source>
</reference>
<gene>
    <name evidence="5" type="ORF">MAE02_47660</name>
</gene>
<evidence type="ECO:0000259" key="4">
    <source>
        <dbReference type="PROSITE" id="PS51186"/>
    </source>
</evidence>
<dbReference type="OrthoDB" id="2436196at2"/>
<name>A0A512BYR6_9HYPH</name>
<accession>A0A512BYR6</accession>
<feature type="domain" description="N-acetyltransferase" evidence="4">
    <location>
        <begin position="143"/>
        <end position="293"/>
    </location>
</feature>
<dbReference type="Pfam" id="PF12802">
    <property type="entry name" value="MarR_2"/>
    <property type="match status" value="1"/>
</dbReference>
<dbReference type="Gene3D" id="3.40.630.30">
    <property type="match status" value="1"/>
</dbReference>
<dbReference type="PROSITE" id="PS51186">
    <property type="entry name" value="GNAT"/>
    <property type="match status" value="1"/>
</dbReference>
<dbReference type="Proteomes" id="UP000321085">
    <property type="component" value="Unassembled WGS sequence"/>
</dbReference>
<dbReference type="SUPFAM" id="SSF46785">
    <property type="entry name" value="Winged helix' DNA-binding domain"/>
    <property type="match status" value="1"/>
</dbReference>
<dbReference type="AlphaFoldDB" id="A0A512BYR6"/>
<dbReference type="EMBL" id="BJYU01000087">
    <property type="protein sequence ID" value="GEO17070.1"/>
    <property type="molecule type" value="Genomic_DNA"/>
</dbReference>
<dbReference type="InterPro" id="IPR000835">
    <property type="entry name" value="HTH_MarR-typ"/>
</dbReference>
<evidence type="ECO:0000259" key="3">
    <source>
        <dbReference type="PROSITE" id="PS50995"/>
    </source>
</evidence>
<dbReference type="PROSITE" id="PS50995">
    <property type="entry name" value="HTH_MARR_2"/>
    <property type="match status" value="1"/>
</dbReference>
<evidence type="ECO:0000256" key="2">
    <source>
        <dbReference type="ARBA" id="ARBA00023315"/>
    </source>
</evidence>
<keyword evidence="1" id="KW-0808">Transferase</keyword>
<dbReference type="Pfam" id="PF00583">
    <property type="entry name" value="Acetyltransf_1"/>
    <property type="match status" value="1"/>
</dbReference>
<organism evidence="5 6">
    <name type="scientific">Microvirga aerophila</name>
    <dbReference type="NCBI Taxonomy" id="670291"/>
    <lineage>
        <taxon>Bacteria</taxon>
        <taxon>Pseudomonadati</taxon>
        <taxon>Pseudomonadota</taxon>
        <taxon>Alphaproteobacteria</taxon>
        <taxon>Hyphomicrobiales</taxon>
        <taxon>Methylobacteriaceae</taxon>
        <taxon>Microvirga</taxon>
    </lineage>
</organism>
<comment type="caution">
    <text evidence="5">The sequence shown here is derived from an EMBL/GenBank/DDBJ whole genome shotgun (WGS) entry which is preliminary data.</text>
</comment>
<dbReference type="InterPro" id="IPR036388">
    <property type="entry name" value="WH-like_DNA-bd_sf"/>
</dbReference>
<keyword evidence="6" id="KW-1185">Reference proteome</keyword>
<dbReference type="InterPro" id="IPR000182">
    <property type="entry name" value="GNAT_dom"/>
</dbReference>
<dbReference type="RefSeq" id="WP_114188691.1">
    <property type="nucleotide sequence ID" value="NZ_BJYU01000087.1"/>
</dbReference>
<evidence type="ECO:0000313" key="6">
    <source>
        <dbReference type="Proteomes" id="UP000321085"/>
    </source>
</evidence>
<dbReference type="InterPro" id="IPR050832">
    <property type="entry name" value="Bact_Acetyltransf"/>
</dbReference>
<dbReference type="InterPro" id="IPR016181">
    <property type="entry name" value="Acyl_CoA_acyltransferase"/>
</dbReference>
<sequence>MDEHQIEQVRRFSRVVTQHVGALEDSYLRRGRPLSQARLLHEVGSNGIAVRTLRERLKLDSGYLSRLLRSLEAQGLVQTDAQASDARVRRVALTPKGVAERETYDALSNDLAWSFLEPLDPARRNRLVSAMAEVERLLRAGAVEVRAETPDSTAAQWCLEQYFTELAARVDMGFDPARSNSASIEEMTPPAGFFVVAWLDGGPVGCGALKVGMEGVGEVKRMWTAASARGLGIARRVLRGLETKAHEAGLTRLRLETNRALTEAQALYRAEGYQEVKPFNTEPYAHHWFEKRL</sequence>
<dbReference type="GO" id="GO:0016747">
    <property type="term" value="F:acyltransferase activity, transferring groups other than amino-acyl groups"/>
    <property type="evidence" value="ECO:0007669"/>
    <property type="project" value="InterPro"/>
</dbReference>